<dbReference type="EC" id="6.3.2.13" evidence="12"/>
<keyword evidence="11 12" id="KW-0961">Cell wall biogenesis/degradation</keyword>
<keyword evidence="4 12" id="KW-0436">Ligase</keyword>
<dbReference type="PANTHER" id="PTHR23135">
    <property type="entry name" value="MUR LIGASE FAMILY MEMBER"/>
    <property type="match status" value="1"/>
</dbReference>
<sequence>MLNFYTITITKKQRNSNNIKGDGEMKLLELLNGVKYEVEGGSLKREINNIQYDSRKILEGDMFVCLKGFEVDGHEYAQKAVDLGAKVIVCEDDVEVKGNDITIIKIKEGRKILAIMAANYYGHPTKKLKLIGVTGTNGKTTTVYILKSILEKAGFKIGLVGTIANYIGEEKVKSERTTPESLELQKLFSDMVSAGCEYCVMEVSSHSLELDRVYGCEFETGIFTNLTRDHLDFHKSFDNYYNAKFKLFMRSKTAIINIDDNYGYRVLNDAKQIEGKKIITYSINNESDFRATDIQLKKSDIHFVVNGTEFNSALPGKYNIYNTLGAIAALKSLGIKNEFIAEGLKKVVVPGRCERIGHKYDIPYEIIIDFAHTPDGLKNILETLKEFTTNRLIAVYGCGGDRDKVKRAELGRVGSEIADLAIITSDNPRNEDPMLIIKEIILGIKKTNYLAIENRVEAIKLALSMAEEGDVVVMAGKGHENYQITNEGVIDFDEREIVDQILRK</sequence>
<name>A0A1H0MUV9_9CLOT</name>
<dbReference type="GO" id="GO:0009252">
    <property type="term" value="P:peptidoglycan biosynthetic process"/>
    <property type="evidence" value="ECO:0007669"/>
    <property type="project" value="UniProtKB-UniRule"/>
</dbReference>
<feature type="binding site" evidence="12">
    <location>
        <begin position="177"/>
        <end position="178"/>
    </location>
    <ligand>
        <name>UDP-N-acetyl-alpha-D-muramoyl-L-alanyl-D-glutamate</name>
        <dbReference type="ChEBI" id="CHEBI:83900"/>
    </ligand>
</feature>
<evidence type="ECO:0000313" key="17">
    <source>
        <dbReference type="EMBL" id="SDO84171.1"/>
    </source>
</evidence>
<evidence type="ECO:0000313" key="18">
    <source>
        <dbReference type="Proteomes" id="UP000198597"/>
    </source>
</evidence>
<evidence type="ECO:0000256" key="11">
    <source>
        <dbReference type="ARBA" id="ARBA00023316"/>
    </source>
</evidence>
<dbReference type="SUPFAM" id="SSF53244">
    <property type="entry name" value="MurD-like peptide ligases, peptide-binding domain"/>
    <property type="match status" value="1"/>
</dbReference>
<feature type="binding site" evidence="12">
    <location>
        <begin position="426"/>
        <end position="429"/>
    </location>
    <ligand>
        <name>meso-2,6-diaminopimelate</name>
        <dbReference type="ChEBI" id="CHEBI:57791"/>
    </ligand>
</feature>
<feature type="binding site" evidence="12">
    <location>
        <position position="212"/>
    </location>
    <ligand>
        <name>UDP-N-acetyl-alpha-D-muramoyl-L-alanyl-D-glutamate</name>
        <dbReference type="ChEBI" id="CHEBI:83900"/>
    </ligand>
</feature>
<keyword evidence="7 12" id="KW-0067">ATP-binding</keyword>
<evidence type="ECO:0000256" key="1">
    <source>
        <dbReference type="ARBA" id="ARBA00004752"/>
    </source>
</evidence>
<dbReference type="EMBL" id="FNJM01000001">
    <property type="protein sequence ID" value="SDO84171.1"/>
    <property type="molecule type" value="Genomic_DNA"/>
</dbReference>
<proteinExistence type="inferred from homology"/>
<feature type="short sequence motif" description="Meso-diaminopimelate recognition motif" evidence="12">
    <location>
        <begin position="426"/>
        <end position="429"/>
    </location>
</feature>
<dbReference type="GO" id="GO:0004326">
    <property type="term" value="F:tetrahydrofolylpolyglutamate synthase activity"/>
    <property type="evidence" value="ECO:0007669"/>
    <property type="project" value="InterPro"/>
</dbReference>
<feature type="modified residue" description="N6-carboxylysine" evidence="12">
    <location>
        <position position="244"/>
    </location>
</feature>
<dbReference type="Pfam" id="PF08245">
    <property type="entry name" value="Mur_ligase_M"/>
    <property type="match status" value="1"/>
</dbReference>
<dbReference type="InterPro" id="IPR036615">
    <property type="entry name" value="Mur_ligase_C_dom_sf"/>
</dbReference>
<feature type="domain" description="Mur ligase N-terminal catalytic" evidence="14">
    <location>
        <begin position="46"/>
        <end position="121"/>
    </location>
</feature>
<dbReference type="InterPro" id="IPR018109">
    <property type="entry name" value="Folylpolyglutamate_synth_CS"/>
</dbReference>
<dbReference type="GO" id="GO:0071555">
    <property type="term" value="P:cell wall organization"/>
    <property type="evidence" value="ECO:0007669"/>
    <property type="project" value="UniProtKB-KW"/>
</dbReference>
<evidence type="ECO:0000256" key="7">
    <source>
        <dbReference type="ARBA" id="ARBA00022840"/>
    </source>
</evidence>
<evidence type="ECO:0000259" key="15">
    <source>
        <dbReference type="Pfam" id="PF02875"/>
    </source>
</evidence>
<keyword evidence="8 12" id="KW-0133">Cell shape</keyword>
<dbReference type="InterPro" id="IPR004101">
    <property type="entry name" value="Mur_ligase_C"/>
</dbReference>
<keyword evidence="10 12" id="KW-0131">Cell cycle</keyword>
<dbReference type="Gene3D" id="3.40.1190.10">
    <property type="entry name" value="Mur-like, catalytic domain"/>
    <property type="match status" value="1"/>
</dbReference>
<feature type="binding site" evidence="12">
    <location>
        <begin position="135"/>
        <end position="141"/>
    </location>
    <ligand>
        <name>ATP</name>
        <dbReference type="ChEBI" id="CHEBI:30616"/>
    </ligand>
</feature>
<dbReference type="InterPro" id="IPR005761">
    <property type="entry name" value="UDP-N-AcMur-Glu-dNH2Pim_ligase"/>
</dbReference>
<dbReference type="NCBIfam" id="NF001126">
    <property type="entry name" value="PRK00139.1-4"/>
    <property type="match status" value="1"/>
</dbReference>
<dbReference type="InterPro" id="IPR035911">
    <property type="entry name" value="MurE/MurF_N"/>
</dbReference>
<feature type="domain" description="Mur ligase C-terminal" evidence="15">
    <location>
        <begin position="351"/>
        <end position="478"/>
    </location>
</feature>
<dbReference type="GO" id="GO:0008765">
    <property type="term" value="F:UDP-N-acetylmuramoylalanyl-D-glutamate-2,6-diaminopimelate ligase activity"/>
    <property type="evidence" value="ECO:0007669"/>
    <property type="project" value="UniProtKB-UniRule"/>
</dbReference>
<dbReference type="Gene3D" id="3.90.190.20">
    <property type="entry name" value="Mur ligase, C-terminal domain"/>
    <property type="match status" value="1"/>
</dbReference>
<dbReference type="GO" id="GO:0005737">
    <property type="term" value="C:cytoplasm"/>
    <property type="evidence" value="ECO:0007669"/>
    <property type="project" value="UniProtKB-SubCell"/>
</dbReference>
<organism evidence="17 18">
    <name type="scientific">Clostridium gasigenes</name>
    <dbReference type="NCBI Taxonomy" id="94869"/>
    <lineage>
        <taxon>Bacteria</taxon>
        <taxon>Bacillati</taxon>
        <taxon>Bacillota</taxon>
        <taxon>Clostridia</taxon>
        <taxon>Eubacteriales</taxon>
        <taxon>Clostridiaceae</taxon>
        <taxon>Clostridium</taxon>
    </lineage>
</organism>
<evidence type="ECO:0000256" key="3">
    <source>
        <dbReference type="ARBA" id="ARBA00022490"/>
    </source>
</evidence>
<dbReference type="AlphaFoldDB" id="A0A1H0MUV9"/>
<dbReference type="InterPro" id="IPR013221">
    <property type="entry name" value="Mur_ligase_cen"/>
</dbReference>
<dbReference type="GO" id="GO:0000287">
    <property type="term" value="F:magnesium ion binding"/>
    <property type="evidence" value="ECO:0007669"/>
    <property type="project" value="UniProtKB-UniRule"/>
</dbReference>
<gene>
    <name evidence="12" type="primary">murE</name>
    <name evidence="17" type="ORF">SAMN04488529_101586</name>
</gene>
<evidence type="ECO:0000256" key="12">
    <source>
        <dbReference type="HAMAP-Rule" id="MF_00208"/>
    </source>
</evidence>
<dbReference type="GO" id="GO:0005524">
    <property type="term" value="F:ATP binding"/>
    <property type="evidence" value="ECO:0007669"/>
    <property type="project" value="UniProtKB-UniRule"/>
</dbReference>
<evidence type="ECO:0000256" key="2">
    <source>
        <dbReference type="ARBA" id="ARBA00005898"/>
    </source>
</evidence>
<comment type="pathway">
    <text evidence="1 12 13">Cell wall biogenesis; peptidoglycan biosynthesis.</text>
</comment>
<dbReference type="PROSITE" id="PS01011">
    <property type="entry name" value="FOLYLPOLYGLU_SYNT_1"/>
    <property type="match status" value="1"/>
</dbReference>
<comment type="caution">
    <text evidence="12">Lacks conserved residue(s) required for the propagation of feature annotation.</text>
</comment>
<comment type="PTM">
    <text evidence="12">Carboxylation is probably crucial for Mg(2+) binding and, consequently, for the gamma-phosphate positioning of ATP.</text>
</comment>
<comment type="subcellular location">
    <subcellularLocation>
        <location evidence="12 13">Cytoplasm</location>
    </subcellularLocation>
</comment>
<dbReference type="HAMAP" id="MF_00208">
    <property type="entry name" value="MurE"/>
    <property type="match status" value="1"/>
</dbReference>
<dbReference type="Gene3D" id="3.40.1390.10">
    <property type="entry name" value="MurE/MurF, N-terminal domain"/>
    <property type="match status" value="1"/>
</dbReference>
<evidence type="ECO:0000256" key="8">
    <source>
        <dbReference type="ARBA" id="ARBA00022960"/>
    </source>
</evidence>
<keyword evidence="3 12" id="KW-0963">Cytoplasm</keyword>
<comment type="catalytic activity">
    <reaction evidence="12">
        <text>UDP-N-acetyl-alpha-D-muramoyl-L-alanyl-D-glutamate + meso-2,6-diaminopimelate + ATP = UDP-N-acetyl-alpha-D-muramoyl-L-alanyl-gamma-D-glutamyl-meso-2,6-diaminopimelate + ADP + phosphate + H(+)</text>
        <dbReference type="Rhea" id="RHEA:23676"/>
        <dbReference type="ChEBI" id="CHEBI:15378"/>
        <dbReference type="ChEBI" id="CHEBI:30616"/>
        <dbReference type="ChEBI" id="CHEBI:43474"/>
        <dbReference type="ChEBI" id="CHEBI:57791"/>
        <dbReference type="ChEBI" id="CHEBI:83900"/>
        <dbReference type="ChEBI" id="CHEBI:83905"/>
        <dbReference type="ChEBI" id="CHEBI:456216"/>
        <dbReference type="EC" id="6.3.2.13"/>
    </reaction>
</comment>
<keyword evidence="9 12" id="KW-0573">Peptidoglycan synthesis</keyword>
<dbReference type="InterPro" id="IPR036565">
    <property type="entry name" value="Mur-like_cat_sf"/>
</dbReference>
<dbReference type="PANTHER" id="PTHR23135:SF4">
    <property type="entry name" value="UDP-N-ACETYLMURAMOYL-L-ALANYL-D-GLUTAMATE--2,6-DIAMINOPIMELATE LIGASE MURE HOMOLOG, CHLOROPLASTIC"/>
    <property type="match status" value="1"/>
</dbReference>
<evidence type="ECO:0000256" key="10">
    <source>
        <dbReference type="ARBA" id="ARBA00023306"/>
    </source>
</evidence>
<evidence type="ECO:0000256" key="9">
    <source>
        <dbReference type="ARBA" id="ARBA00022984"/>
    </source>
</evidence>
<comment type="cofactor">
    <cofactor evidence="12">
        <name>Mg(2+)</name>
        <dbReference type="ChEBI" id="CHEBI:18420"/>
    </cofactor>
</comment>
<evidence type="ECO:0000259" key="16">
    <source>
        <dbReference type="Pfam" id="PF08245"/>
    </source>
</evidence>
<keyword evidence="12" id="KW-0460">Magnesium</keyword>
<feature type="binding site" evidence="12">
    <location>
        <position position="480"/>
    </location>
    <ligand>
        <name>meso-2,6-diaminopimelate</name>
        <dbReference type="ChEBI" id="CHEBI:57791"/>
    </ligand>
</feature>
<protein>
    <recommendedName>
        <fullName evidence="12">UDP-N-acetylmuramoyl-L-alanyl-D-glutamate--2,6-diaminopimelate ligase</fullName>
        <ecNumber evidence="12">6.3.2.13</ecNumber>
    </recommendedName>
    <alternativeName>
        <fullName evidence="12">Meso-A2pm-adding enzyme</fullName>
    </alternativeName>
    <alternativeName>
        <fullName evidence="12">Meso-diaminopimelate-adding enzyme</fullName>
    </alternativeName>
    <alternativeName>
        <fullName evidence="12">UDP-MurNAc-L-Ala-D-Glu:meso-diaminopimelate ligase</fullName>
    </alternativeName>
    <alternativeName>
        <fullName evidence="12">UDP-MurNAc-tripeptide synthetase</fullName>
    </alternativeName>
    <alternativeName>
        <fullName evidence="12">UDP-N-acetylmuramyl-tripeptide synthetase</fullName>
    </alternativeName>
</protein>
<keyword evidence="5 12" id="KW-0132">Cell division</keyword>
<dbReference type="SUPFAM" id="SSF53623">
    <property type="entry name" value="MurD-like peptide ligases, catalytic domain"/>
    <property type="match status" value="1"/>
</dbReference>
<evidence type="ECO:0000256" key="5">
    <source>
        <dbReference type="ARBA" id="ARBA00022618"/>
    </source>
</evidence>
<keyword evidence="18" id="KW-1185">Reference proteome</keyword>
<reference evidence="17 18" key="1">
    <citation type="submission" date="2016-10" db="EMBL/GenBank/DDBJ databases">
        <authorList>
            <person name="de Groot N.N."/>
        </authorList>
    </citation>
    <scope>NUCLEOTIDE SEQUENCE [LARGE SCALE GENOMIC DNA]</scope>
    <source>
        <strain evidence="17 18">DSM 12272</strain>
    </source>
</reference>
<evidence type="ECO:0000256" key="13">
    <source>
        <dbReference type="RuleBase" id="RU004135"/>
    </source>
</evidence>
<feature type="binding site" evidence="12">
    <location>
        <position position="54"/>
    </location>
    <ligand>
        <name>UDP-N-acetyl-alpha-D-muramoyl-L-alanyl-D-glutamate</name>
        <dbReference type="ChEBI" id="CHEBI:83900"/>
    </ligand>
</feature>
<feature type="binding site" evidence="12">
    <location>
        <position position="402"/>
    </location>
    <ligand>
        <name>meso-2,6-diaminopimelate</name>
        <dbReference type="ChEBI" id="CHEBI:57791"/>
    </ligand>
</feature>
<feature type="domain" description="Mur ligase central" evidence="16">
    <location>
        <begin position="133"/>
        <end position="329"/>
    </location>
</feature>
<dbReference type="STRING" id="94869.SAMN04488529_101586"/>
<dbReference type="Pfam" id="PF01225">
    <property type="entry name" value="Mur_ligase"/>
    <property type="match status" value="1"/>
</dbReference>
<evidence type="ECO:0000259" key="14">
    <source>
        <dbReference type="Pfam" id="PF01225"/>
    </source>
</evidence>
<feature type="binding site" evidence="12">
    <location>
        <position position="476"/>
    </location>
    <ligand>
        <name>meso-2,6-diaminopimelate</name>
        <dbReference type="ChEBI" id="CHEBI:57791"/>
    </ligand>
</feature>
<dbReference type="GO" id="GO:0008360">
    <property type="term" value="P:regulation of cell shape"/>
    <property type="evidence" value="ECO:0007669"/>
    <property type="project" value="UniProtKB-KW"/>
</dbReference>
<dbReference type="GO" id="GO:0051301">
    <property type="term" value="P:cell division"/>
    <property type="evidence" value="ECO:0007669"/>
    <property type="project" value="UniProtKB-KW"/>
</dbReference>
<dbReference type="SUPFAM" id="SSF63418">
    <property type="entry name" value="MurE/MurF N-terminal domain"/>
    <property type="match status" value="1"/>
</dbReference>
<dbReference type="Pfam" id="PF02875">
    <property type="entry name" value="Mur_ligase_C"/>
    <property type="match status" value="1"/>
</dbReference>
<dbReference type="Proteomes" id="UP000198597">
    <property type="component" value="Unassembled WGS sequence"/>
</dbReference>
<comment type="function">
    <text evidence="12">Catalyzes the addition of meso-diaminopimelic acid to the nucleotide precursor UDP-N-acetylmuramoyl-L-alanyl-D-glutamate (UMAG) in the biosynthesis of bacterial cell-wall peptidoglycan.</text>
</comment>
<dbReference type="UniPathway" id="UPA00219"/>
<evidence type="ECO:0000256" key="6">
    <source>
        <dbReference type="ARBA" id="ARBA00022741"/>
    </source>
</evidence>
<evidence type="ECO:0000256" key="4">
    <source>
        <dbReference type="ARBA" id="ARBA00022598"/>
    </source>
</evidence>
<dbReference type="InterPro" id="IPR000713">
    <property type="entry name" value="Mur_ligase_N"/>
</dbReference>
<keyword evidence="6 12" id="KW-0547">Nucleotide-binding</keyword>
<dbReference type="NCBIfam" id="NF001124">
    <property type="entry name" value="PRK00139.1-2"/>
    <property type="match status" value="1"/>
</dbReference>
<comment type="similarity">
    <text evidence="2 12">Belongs to the MurCDEF family. MurE subfamily.</text>
</comment>
<accession>A0A1H0MUV9</accession>
<dbReference type="NCBIfam" id="TIGR01085">
    <property type="entry name" value="murE"/>
    <property type="match status" value="1"/>
</dbReference>
<feature type="binding site" evidence="12">
    <location>
        <position position="204"/>
    </location>
    <ligand>
        <name>UDP-N-acetyl-alpha-D-muramoyl-L-alanyl-D-glutamate</name>
        <dbReference type="ChEBI" id="CHEBI:83900"/>
    </ligand>
</feature>